<proteinExistence type="predicted"/>
<comment type="caution">
    <text evidence="4">The sequence shown here is derived from an EMBL/GenBank/DDBJ whole genome shotgun (WGS) entry which is preliminary data.</text>
</comment>
<feature type="repeat" description="TPR" evidence="3">
    <location>
        <begin position="409"/>
        <end position="442"/>
    </location>
</feature>
<dbReference type="Pfam" id="PF07719">
    <property type="entry name" value="TPR_2"/>
    <property type="match status" value="1"/>
</dbReference>
<dbReference type="InterPro" id="IPR013105">
    <property type="entry name" value="TPR_2"/>
</dbReference>
<keyword evidence="5" id="KW-1185">Reference proteome</keyword>
<dbReference type="InterPro" id="IPR019734">
    <property type="entry name" value="TPR_rpt"/>
</dbReference>
<evidence type="ECO:0000313" key="4">
    <source>
        <dbReference type="EMBL" id="MBA2115580.1"/>
    </source>
</evidence>
<evidence type="ECO:0000256" key="3">
    <source>
        <dbReference type="PROSITE-ProRule" id="PRU00339"/>
    </source>
</evidence>
<accession>A0A7V9A7M6</accession>
<feature type="repeat" description="TPR" evidence="3">
    <location>
        <begin position="375"/>
        <end position="408"/>
    </location>
</feature>
<protein>
    <recommendedName>
        <fullName evidence="6">Tetratricopeptide repeat protein</fullName>
    </recommendedName>
</protein>
<dbReference type="EMBL" id="JABRWO010000007">
    <property type="protein sequence ID" value="MBA2115580.1"/>
    <property type="molecule type" value="Genomic_DNA"/>
</dbReference>
<dbReference type="Pfam" id="PF13432">
    <property type="entry name" value="TPR_16"/>
    <property type="match status" value="1"/>
</dbReference>
<dbReference type="PROSITE" id="PS50293">
    <property type="entry name" value="TPR_REGION"/>
    <property type="match status" value="1"/>
</dbReference>
<evidence type="ECO:0000313" key="5">
    <source>
        <dbReference type="Proteomes" id="UP000551616"/>
    </source>
</evidence>
<name>A0A7V9A7M6_9BACT</name>
<keyword evidence="2 3" id="KW-0802">TPR repeat</keyword>
<gene>
    <name evidence="4" type="ORF">HOV93_27620</name>
</gene>
<evidence type="ECO:0000256" key="1">
    <source>
        <dbReference type="ARBA" id="ARBA00022737"/>
    </source>
</evidence>
<dbReference type="PANTHER" id="PTHR12558">
    <property type="entry name" value="CELL DIVISION CYCLE 16,23,27"/>
    <property type="match status" value="1"/>
</dbReference>
<feature type="repeat" description="TPR" evidence="3">
    <location>
        <begin position="323"/>
        <end position="356"/>
    </location>
</feature>
<dbReference type="SMART" id="SM00028">
    <property type="entry name" value="TPR"/>
    <property type="match status" value="5"/>
</dbReference>
<organism evidence="4 5">
    <name type="scientific">Bremerella alba</name>
    <dbReference type="NCBI Taxonomy" id="980252"/>
    <lineage>
        <taxon>Bacteria</taxon>
        <taxon>Pseudomonadati</taxon>
        <taxon>Planctomycetota</taxon>
        <taxon>Planctomycetia</taxon>
        <taxon>Pirellulales</taxon>
        <taxon>Pirellulaceae</taxon>
        <taxon>Bremerella</taxon>
    </lineage>
</organism>
<dbReference type="PROSITE" id="PS50005">
    <property type="entry name" value="TPR"/>
    <property type="match status" value="4"/>
</dbReference>
<evidence type="ECO:0008006" key="6">
    <source>
        <dbReference type="Google" id="ProtNLM"/>
    </source>
</evidence>
<dbReference type="InterPro" id="IPR011990">
    <property type="entry name" value="TPR-like_helical_dom_sf"/>
</dbReference>
<sequence>MRITFTILVTVVLVELVAAGIYLQQEAAITIPLLPREHLTDPSIIPQLEVLAAAAESGSVDQWYRLGEGLLGKGFYSHAELAFRQSLREDPSHLKSQFGFAFCLDRTGRMEESNVAYGKVVQGATLTSEDQAMQVYALYAMGRNAIRMEDAEQAHRLFQQNSGYPAADYQLAKLWVRSGDTEKALPLIRKNLANIPFSLGFHFLDQRAQDALGDRRAAFMAKSMVDRSAYLVSLNFNTDYVAPLNAQTGINSRVTDLTVAREDEDWDRVEVIGNEVFSLIGDSSVFAAKPFVDAMLQASLHKQHPQEVLDLVAKLKSEGRIDAITLEAAGDAYLLLNDPTQAIAYWQRALRLNPSISLHEKLADHGNVGERFHRSQVALKQGLEHYRRNRLRSAIPKFQQAIDINPDSAVAWYYLGEMYFHLDQLDEAAKAYQKCSELDPQRGKAFDKIDYLRQRE</sequence>
<evidence type="ECO:0000256" key="2">
    <source>
        <dbReference type="ARBA" id="ARBA00022803"/>
    </source>
</evidence>
<dbReference type="SUPFAM" id="SSF48452">
    <property type="entry name" value="TPR-like"/>
    <property type="match status" value="2"/>
</dbReference>
<dbReference type="RefSeq" id="WP_207397011.1">
    <property type="nucleotide sequence ID" value="NZ_JABRWO010000007.1"/>
</dbReference>
<dbReference type="PANTHER" id="PTHR12558:SF13">
    <property type="entry name" value="CELL DIVISION CYCLE PROTEIN 27 HOMOLOG"/>
    <property type="match status" value="1"/>
</dbReference>
<feature type="repeat" description="TPR" evidence="3">
    <location>
        <begin position="60"/>
        <end position="93"/>
    </location>
</feature>
<dbReference type="AlphaFoldDB" id="A0A7V9A7M6"/>
<dbReference type="Gene3D" id="1.25.40.10">
    <property type="entry name" value="Tetratricopeptide repeat domain"/>
    <property type="match status" value="2"/>
</dbReference>
<dbReference type="Proteomes" id="UP000551616">
    <property type="component" value="Unassembled WGS sequence"/>
</dbReference>
<keyword evidence="1" id="KW-0677">Repeat</keyword>
<reference evidence="4 5" key="1">
    <citation type="submission" date="2020-05" db="EMBL/GenBank/DDBJ databases">
        <title>Bremerella alba sp. nov., a novel planctomycete isolated from the surface of the macroalga Fucus spiralis.</title>
        <authorList>
            <person name="Godinho O."/>
            <person name="Botelho R."/>
            <person name="Albuquerque L."/>
            <person name="Wiegand S."/>
            <person name="Da Costa M.S."/>
            <person name="Lobo-Da-Cunha A."/>
            <person name="Jogler C."/>
            <person name="Lage O.M."/>
        </authorList>
    </citation>
    <scope>NUCLEOTIDE SEQUENCE [LARGE SCALE GENOMIC DNA]</scope>
    <source>
        <strain evidence="4 5">FF15</strain>
    </source>
</reference>